<comment type="caution">
    <text evidence="5">The sequence shown here is derived from an EMBL/GenBank/DDBJ whole genome shotgun (WGS) entry which is preliminary data.</text>
</comment>
<dbReference type="Proteomes" id="UP001208570">
    <property type="component" value="Unassembled WGS sequence"/>
</dbReference>
<evidence type="ECO:0000256" key="1">
    <source>
        <dbReference type="ARBA" id="ARBA00004123"/>
    </source>
</evidence>
<sequence length="631" mass="71255">MVKRNLSKPETHVSPTRSPSPAKKTPKKPCAKETQRSLRFGSKRSEEVVDTVDLTDSEEQTRKSLVRKTRTKMELKSTNKRSLLPTDDSDPEQIVGVSPRRRLRTNSLTKHSNKTKESPERSRISSTRRHTLGSQDNLQGAGSSKKSHLRSSSHHNLSPRSVNNSRSYSMKKEGESDVMTRSKTGTIPKAAIPSGFPNPNDPARLIEPECEISEELRFTTQVQYIHKMADRQVGGVELDLPSVSAAIRSQGGLQSVINKNKWLKVAENMRIPKAGRSKPLSEFFRVARNTQSMWFSDDEPTADQVEVAHIDTKHCGSAFPAKKDSPYARHGWNYNILQHHPSSVLRHLGQVTGLTVPMLHIGMVFSTSCWARDPHFLPYMVYSHTGADVICEETKFKQALEDVAPKLIDAQSPIWLPEDSVMYQGEFVIVFPKAFTATVTCGYNISESLHFATAKWLPLGYEAAQLLYASGEPDLFSMEKLLYLLATDDKTPTESLQILLPLLETVVEEELHLRKRLGEAGLQQAKKVSRIEAFLTSQDRPRRSVDLTSHEENRCDSSSKICYFSTVVNEAENIMFALQDALLHIKRKKNLRNCKLLYRFDQKELKDLIQQVKTKVTFGRSSGKRKSSKNR</sequence>
<dbReference type="InterPro" id="IPR036431">
    <property type="entry name" value="ARID_dom_sf"/>
</dbReference>
<dbReference type="SUPFAM" id="SSF46774">
    <property type="entry name" value="ARID-like"/>
    <property type="match status" value="1"/>
</dbReference>
<feature type="compositionally biased region" description="Basic and acidic residues" evidence="3">
    <location>
        <begin position="170"/>
        <end position="180"/>
    </location>
</feature>
<evidence type="ECO:0000259" key="4">
    <source>
        <dbReference type="PROSITE" id="PS51184"/>
    </source>
</evidence>
<dbReference type="InterPro" id="IPR003347">
    <property type="entry name" value="JmjC_dom"/>
</dbReference>
<feature type="region of interest" description="Disordered" evidence="3">
    <location>
        <begin position="1"/>
        <end position="182"/>
    </location>
</feature>
<dbReference type="GO" id="GO:0006338">
    <property type="term" value="P:chromatin remodeling"/>
    <property type="evidence" value="ECO:0007669"/>
    <property type="project" value="TreeGrafter"/>
</dbReference>
<evidence type="ECO:0000313" key="5">
    <source>
        <dbReference type="EMBL" id="KAK2145526.1"/>
    </source>
</evidence>
<proteinExistence type="predicted"/>
<dbReference type="SMART" id="SM00558">
    <property type="entry name" value="JmjC"/>
    <property type="match status" value="1"/>
</dbReference>
<dbReference type="PANTHER" id="PTHR10694:SF113">
    <property type="entry name" value="PROTEIN JUMONJI"/>
    <property type="match status" value="1"/>
</dbReference>
<evidence type="ECO:0000256" key="3">
    <source>
        <dbReference type="SAM" id="MobiDB-lite"/>
    </source>
</evidence>
<dbReference type="GO" id="GO:0005634">
    <property type="term" value="C:nucleus"/>
    <property type="evidence" value="ECO:0007669"/>
    <property type="project" value="UniProtKB-SubCell"/>
</dbReference>
<feature type="compositionally biased region" description="Polar residues" evidence="3">
    <location>
        <begin position="132"/>
        <end position="142"/>
    </location>
</feature>
<dbReference type="SUPFAM" id="SSF51197">
    <property type="entry name" value="Clavaminate synthase-like"/>
    <property type="match status" value="1"/>
</dbReference>
<dbReference type="Pfam" id="PF02373">
    <property type="entry name" value="JmjC"/>
    <property type="match status" value="1"/>
</dbReference>
<dbReference type="Pfam" id="PF01388">
    <property type="entry name" value="ARID"/>
    <property type="match status" value="1"/>
</dbReference>
<dbReference type="AlphaFoldDB" id="A0AAD9MVN0"/>
<reference evidence="5" key="1">
    <citation type="journal article" date="2023" name="Mol. Biol. Evol.">
        <title>Third-Generation Sequencing Reveals the Adaptive Role of the Epigenome in Three Deep-Sea Polychaetes.</title>
        <authorList>
            <person name="Perez M."/>
            <person name="Aroh O."/>
            <person name="Sun Y."/>
            <person name="Lan Y."/>
            <person name="Juniper S.K."/>
            <person name="Young C.R."/>
            <person name="Angers B."/>
            <person name="Qian P.Y."/>
        </authorList>
    </citation>
    <scope>NUCLEOTIDE SEQUENCE</scope>
    <source>
        <strain evidence="5">P08H-3</strain>
    </source>
</reference>
<gene>
    <name evidence="5" type="ORF">LSH36_676g01067</name>
</gene>
<dbReference type="PROSITE" id="PS51184">
    <property type="entry name" value="JMJC"/>
    <property type="match status" value="1"/>
</dbReference>
<dbReference type="Gene3D" id="2.60.120.650">
    <property type="entry name" value="Cupin"/>
    <property type="match status" value="1"/>
</dbReference>
<comment type="subcellular location">
    <subcellularLocation>
        <location evidence="1">Nucleus</location>
    </subcellularLocation>
</comment>
<feature type="domain" description="JmjC" evidence="4">
    <location>
        <begin position="326"/>
        <end position="468"/>
    </location>
</feature>
<name>A0AAD9MVN0_9ANNE</name>
<feature type="compositionally biased region" description="Acidic residues" evidence="3">
    <location>
        <begin position="48"/>
        <end position="58"/>
    </location>
</feature>
<dbReference type="GO" id="GO:0010468">
    <property type="term" value="P:regulation of gene expression"/>
    <property type="evidence" value="ECO:0007669"/>
    <property type="project" value="TreeGrafter"/>
</dbReference>
<dbReference type="GO" id="GO:0003677">
    <property type="term" value="F:DNA binding"/>
    <property type="evidence" value="ECO:0007669"/>
    <property type="project" value="InterPro"/>
</dbReference>
<feature type="compositionally biased region" description="Basic and acidic residues" evidence="3">
    <location>
        <begin position="114"/>
        <end position="123"/>
    </location>
</feature>
<protein>
    <recommendedName>
        <fullName evidence="4">JmjC domain-containing protein</fullName>
    </recommendedName>
</protein>
<accession>A0AAD9MVN0</accession>
<dbReference type="GO" id="GO:0000785">
    <property type="term" value="C:chromatin"/>
    <property type="evidence" value="ECO:0007669"/>
    <property type="project" value="TreeGrafter"/>
</dbReference>
<dbReference type="InterPro" id="IPR001606">
    <property type="entry name" value="ARID_dom"/>
</dbReference>
<organism evidence="5 6">
    <name type="scientific">Paralvinella palmiformis</name>
    <dbReference type="NCBI Taxonomy" id="53620"/>
    <lineage>
        <taxon>Eukaryota</taxon>
        <taxon>Metazoa</taxon>
        <taxon>Spiralia</taxon>
        <taxon>Lophotrochozoa</taxon>
        <taxon>Annelida</taxon>
        <taxon>Polychaeta</taxon>
        <taxon>Sedentaria</taxon>
        <taxon>Canalipalpata</taxon>
        <taxon>Terebellida</taxon>
        <taxon>Terebelliformia</taxon>
        <taxon>Alvinellidae</taxon>
        <taxon>Paralvinella</taxon>
    </lineage>
</organism>
<evidence type="ECO:0000313" key="6">
    <source>
        <dbReference type="Proteomes" id="UP001208570"/>
    </source>
</evidence>
<keyword evidence="6" id="KW-1185">Reference proteome</keyword>
<keyword evidence="2" id="KW-0539">Nucleus</keyword>
<feature type="compositionally biased region" description="Low complexity" evidence="3">
    <location>
        <begin position="14"/>
        <end position="23"/>
    </location>
</feature>
<dbReference type="PANTHER" id="PTHR10694">
    <property type="entry name" value="LYSINE-SPECIFIC DEMETHYLASE"/>
    <property type="match status" value="1"/>
</dbReference>
<dbReference type="EMBL" id="JAODUP010000676">
    <property type="protein sequence ID" value="KAK2145526.1"/>
    <property type="molecule type" value="Genomic_DNA"/>
</dbReference>
<evidence type="ECO:0000256" key="2">
    <source>
        <dbReference type="ARBA" id="ARBA00023242"/>
    </source>
</evidence>